<reference evidence="4" key="1">
    <citation type="journal article" date="2019" name="Int. J. Syst. Evol. Microbiol.">
        <title>The Global Catalogue of Microorganisms (GCM) 10K type strain sequencing project: providing services to taxonomists for standard genome sequencing and annotation.</title>
        <authorList>
            <consortium name="The Broad Institute Genomics Platform"/>
            <consortium name="The Broad Institute Genome Sequencing Center for Infectious Disease"/>
            <person name="Wu L."/>
            <person name="Ma J."/>
        </authorList>
    </citation>
    <scope>NUCLEOTIDE SEQUENCE [LARGE SCALE GENOMIC DNA]</scope>
    <source>
        <strain evidence="4">LMG 29894</strain>
    </source>
</reference>
<evidence type="ECO:0000259" key="1">
    <source>
        <dbReference type="SMART" id="SM00897"/>
    </source>
</evidence>
<sequence>MRAQSLHTLLSDPYRAGLALGEGLAPLAPEVVLLFCSIHFSDFHELLAGFYAGLGHDEVVLLGNTGDGFYESGHTGDYGAAALGLNSDGAVRWRLAVGHGVGSDPEGTTRACLAELQAEETPTLAYLLSDFRTDASRLEAAFDEDLAFPVVGGFAADANQMEQCFLFAGKRVLRDAVVTLAAYGPLRYDIGVGNALTVLGNSGMVESAAGTELYQIDGLAAMDFIERETGKPVLQSDRGVVALTVIDPHRPSRRRLRAIVPDFSSSHSTVGLYGGIETGRSVQVCLADPEALLGEVRRLAEQATTLDFRPVAALIVSCIGRKAILDSGIAEEVAAITRALPGSLAVAGFPSFGEIGPLKEDGGYSRTLFHNMTYVLLLIGS</sequence>
<dbReference type="SMART" id="SM00897">
    <property type="entry name" value="FIST"/>
    <property type="match status" value="1"/>
</dbReference>
<dbReference type="RefSeq" id="WP_378163224.1">
    <property type="nucleotide sequence ID" value="NZ_JBHSBU010000001.1"/>
</dbReference>
<dbReference type="Proteomes" id="UP001595791">
    <property type="component" value="Unassembled WGS sequence"/>
</dbReference>
<organism evidence="3 4">
    <name type="scientific">Chitinimonas lacunae</name>
    <dbReference type="NCBI Taxonomy" id="1963018"/>
    <lineage>
        <taxon>Bacteria</taxon>
        <taxon>Pseudomonadati</taxon>
        <taxon>Pseudomonadota</taxon>
        <taxon>Betaproteobacteria</taxon>
        <taxon>Neisseriales</taxon>
        <taxon>Chitinibacteraceae</taxon>
        <taxon>Chitinimonas</taxon>
    </lineage>
</organism>
<comment type="caution">
    <text evidence="3">The sequence shown here is derived from an EMBL/GenBank/DDBJ whole genome shotgun (WGS) entry which is preliminary data.</text>
</comment>
<dbReference type="Pfam" id="PF08495">
    <property type="entry name" value="FIST"/>
    <property type="match status" value="1"/>
</dbReference>
<dbReference type="InterPro" id="IPR019494">
    <property type="entry name" value="FIST_C"/>
</dbReference>
<dbReference type="Pfam" id="PF10442">
    <property type="entry name" value="FIST_C"/>
    <property type="match status" value="1"/>
</dbReference>
<dbReference type="InterPro" id="IPR013702">
    <property type="entry name" value="FIST_domain_N"/>
</dbReference>
<name>A0ABV8MQH8_9NEIS</name>
<dbReference type="EMBL" id="JBHSBU010000001">
    <property type="protein sequence ID" value="MFC4159455.1"/>
    <property type="molecule type" value="Genomic_DNA"/>
</dbReference>
<gene>
    <name evidence="3" type="ORF">ACFOW7_08825</name>
</gene>
<dbReference type="PANTHER" id="PTHR40252:SF2">
    <property type="entry name" value="BLR0328 PROTEIN"/>
    <property type="match status" value="1"/>
</dbReference>
<accession>A0ABV8MQH8</accession>
<feature type="domain" description="FIST" evidence="1">
    <location>
        <begin position="28"/>
        <end position="220"/>
    </location>
</feature>
<evidence type="ECO:0000313" key="4">
    <source>
        <dbReference type="Proteomes" id="UP001595791"/>
    </source>
</evidence>
<evidence type="ECO:0000259" key="2">
    <source>
        <dbReference type="SMART" id="SM01204"/>
    </source>
</evidence>
<dbReference type="PANTHER" id="PTHR40252">
    <property type="entry name" value="BLR0328 PROTEIN"/>
    <property type="match status" value="1"/>
</dbReference>
<protein>
    <submittedName>
        <fullName evidence="3">FIST signal transduction protein</fullName>
    </submittedName>
</protein>
<evidence type="ECO:0000313" key="3">
    <source>
        <dbReference type="EMBL" id="MFC4159455.1"/>
    </source>
</evidence>
<proteinExistence type="predicted"/>
<keyword evidence="4" id="KW-1185">Reference proteome</keyword>
<dbReference type="SMART" id="SM01204">
    <property type="entry name" value="FIST_C"/>
    <property type="match status" value="1"/>
</dbReference>
<feature type="domain" description="FIST C-domain" evidence="2">
    <location>
        <begin position="221"/>
        <end position="358"/>
    </location>
</feature>